<keyword evidence="23" id="KW-0675">Receptor</keyword>
<keyword evidence="19" id="KW-0256">Endoplasmic reticulum</keyword>
<evidence type="ECO:0000256" key="31">
    <source>
        <dbReference type="SAM" id="Phobius"/>
    </source>
</evidence>
<dbReference type="GO" id="GO:0005789">
    <property type="term" value="C:endoplasmic reticulum membrane"/>
    <property type="evidence" value="ECO:0007669"/>
    <property type="project" value="UniProtKB-SubCell"/>
</dbReference>
<evidence type="ECO:0000256" key="30">
    <source>
        <dbReference type="PROSITE-ProRule" id="PRU10141"/>
    </source>
</evidence>
<dbReference type="GO" id="GO:0004674">
    <property type="term" value="F:protein serine/threonine kinase activity"/>
    <property type="evidence" value="ECO:0007669"/>
    <property type="project" value="UniProtKB-KW"/>
</dbReference>
<reference evidence="34 35" key="1">
    <citation type="journal article" date="2005" name="Nature">
        <title>The map-based sequence of the rice genome.</title>
        <authorList>
            <consortium name="International rice genome sequencing project (IRGSP)"/>
            <person name="Matsumoto T."/>
            <person name="Wu J."/>
            <person name="Kanamori H."/>
            <person name="Katayose Y."/>
            <person name="Fujisawa M."/>
            <person name="Namiki N."/>
            <person name="Mizuno H."/>
            <person name="Yamamoto K."/>
            <person name="Antonio B.A."/>
            <person name="Baba T."/>
            <person name="Sakata K."/>
            <person name="Nagamura Y."/>
            <person name="Aoki H."/>
            <person name="Arikawa K."/>
            <person name="Arita K."/>
            <person name="Bito T."/>
            <person name="Chiden Y."/>
            <person name="Fujitsuka N."/>
            <person name="Fukunaka R."/>
            <person name="Hamada M."/>
            <person name="Harada C."/>
            <person name="Hayashi A."/>
            <person name="Hijishita S."/>
            <person name="Honda M."/>
            <person name="Hosokawa S."/>
            <person name="Ichikawa Y."/>
            <person name="Idonuma A."/>
            <person name="Iijima M."/>
            <person name="Ikeda M."/>
            <person name="Ikeno M."/>
            <person name="Ito K."/>
            <person name="Ito S."/>
            <person name="Ito T."/>
            <person name="Ito Y."/>
            <person name="Ito Y."/>
            <person name="Iwabuchi A."/>
            <person name="Kamiya K."/>
            <person name="Karasawa W."/>
            <person name="Kurita K."/>
            <person name="Katagiri S."/>
            <person name="Kikuta A."/>
            <person name="Kobayashi H."/>
            <person name="Kobayashi N."/>
            <person name="Machita K."/>
            <person name="Maehara T."/>
            <person name="Masukawa M."/>
            <person name="Mizubayashi T."/>
            <person name="Mukai Y."/>
            <person name="Nagasaki H."/>
            <person name="Nagata Y."/>
            <person name="Naito S."/>
            <person name="Nakashima M."/>
            <person name="Nakama Y."/>
            <person name="Nakamichi Y."/>
            <person name="Nakamura M."/>
            <person name="Meguro A."/>
            <person name="Negishi M."/>
            <person name="Ohta I."/>
            <person name="Ohta T."/>
            <person name="Okamoto M."/>
            <person name="Ono N."/>
            <person name="Saji S."/>
            <person name="Sakaguchi M."/>
            <person name="Sakai K."/>
            <person name="Shibata M."/>
            <person name="Shimokawa T."/>
            <person name="Song J."/>
            <person name="Takazaki Y."/>
            <person name="Terasawa K."/>
            <person name="Tsugane M."/>
            <person name="Tsuji K."/>
            <person name="Ueda S."/>
            <person name="Waki K."/>
            <person name="Yamagata H."/>
            <person name="Yamamoto M."/>
            <person name="Yamamoto S."/>
            <person name="Yamane H."/>
            <person name="Yoshiki S."/>
            <person name="Yoshihara R."/>
            <person name="Yukawa K."/>
            <person name="Zhong H."/>
            <person name="Yano M."/>
            <person name="Yuan Q."/>
            <person name="Ouyang S."/>
            <person name="Liu J."/>
            <person name="Jones K.M."/>
            <person name="Gansberger K."/>
            <person name="Moffat K."/>
            <person name="Hill J."/>
            <person name="Bera J."/>
            <person name="Fadrosh D."/>
            <person name="Jin S."/>
            <person name="Johri S."/>
            <person name="Kim M."/>
            <person name="Overton L."/>
            <person name="Reardon M."/>
            <person name="Tsitrin T."/>
            <person name="Vuong H."/>
            <person name="Weaver B."/>
            <person name="Ciecko A."/>
            <person name="Tallon L."/>
            <person name="Jackson J."/>
            <person name="Pai G."/>
            <person name="Aken S.V."/>
            <person name="Utterback T."/>
            <person name="Reidmuller S."/>
            <person name="Feldblyum T."/>
            <person name="Hsiao J."/>
            <person name="Zismann V."/>
            <person name="Iobst S."/>
            <person name="de Vazeille A.R."/>
            <person name="Buell C.R."/>
            <person name="Ying K."/>
            <person name="Li Y."/>
            <person name="Lu T."/>
            <person name="Huang Y."/>
            <person name="Zhao Q."/>
            <person name="Feng Q."/>
            <person name="Zhang L."/>
            <person name="Zhu J."/>
            <person name="Weng Q."/>
            <person name="Mu J."/>
            <person name="Lu Y."/>
            <person name="Fan D."/>
            <person name="Liu Y."/>
            <person name="Guan J."/>
            <person name="Zhang Y."/>
            <person name="Yu S."/>
            <person name="Liu X."/>
            <person name="Zhang Y."/>
            <person name="Hong G."/>
            <person name="Han B."/>
            <person name="Choisne N."/>
            <person name="Demange N."/>
            <person name="Orjeda G."/>
            <person name="Samain S."/>
            <person name="Cattolico L."/>
            <person name="Pelletier E."/>
            <person name="Couloux A."/>
            <person name="Segurens B."/>
            <person name="Wincker P."/>
            <person name="D'Hont A."/>
            <person name="Scarpelli C."/>
            <person name="Weissenbach J."/>
            <person name="Salanoubat M."/>
            <person name="Quetier F."/>
            <person name="Yu Y."/>
            <person name="Kim H.R."/>
            <person name="Rambo T."/>
            <person name="Currie J."/>
            <person name="Collura K."/>
            <person name="Luo M."/>
            <person name="Yang T."/>
            <person name="Ammiraju J.S.S."/>
            <person name="Engler F."/>
            <person name="Soderlund C."/>
            <person name="Wing R.A."/>
            <person name="Palmer L.E."/>
            <person name="de la Bastide M."/>
            <person name="Spiegel L."/>
            <person name="Nascimento L."/>
            <person name="Zutavern T."/>
            <person name="O'Shaughnessy A."/>
            <person name="Dike S."/>
            <person name="Dedhia N."/>
            <person name="Preston R."/>
            <person name="Balija V."/>
            <person name="McCombie W.R."/>
            <person name="Chow T."/>
            <person name="Chen H."/>
            <person name="Chung M."/>
            <person name="Chen C."/>
            <person name="Shaw J."/>
            <person name="Wu H."/>
            <person name="Hsiao K."/>
            <person name="Chao Y."/>
            <person name="Chu M."/>
            <person name="Cheng C."/>
            <person name="Hour A."/>
            <person name="Lee P."/>
            <person name="Lin S."/>
            <person name="Lin Y."/>
            <person name="Liou J."/>
            <person name="Liu S."/>
            <person name="Hsing Y."/>
            <person name="Raghuvanshi S."/>
            <person name="Mohanty A."/>
            <person name="Bharti A.K."/>
            <person name="Gaur A."/>
            <person name="Gupta V."/>
            <person name="Kumar D."/>
            <person name="Ravi V."/>
            <person name="Vij S."/>
            <person name="Kapur A."/>
            <person name="Khurana P."/>
            <person name="Khurana P."/>
            <person name="Khurana J.P."/>
            <person name="Tyagi A.K."/>
            <person name="Gaikwad K."/>
            <person name="Singh A."/>
            <person name="Dalal V."/>
            <person name="Srivastava S."/>
            <person name="Dixit A."/>
            <person name="Pal A.K."/>
            <person name="Ghazi I.A."/>
            <person name="Yadav M."/>
            <person name="Pandit A."/>
            <person name="Bhargava A."/>
            <person name="Sureshbabu K."/>
            <person name="Batra K."/>
            <person name="Sharma T.R."/>
            <person name="Mohapatra T."/>
            <person name="Singh N.K."/>
            <person name="Messing J."/>
            <person name="Nelson A.B."/>
            <person name="Fuks G."/>
            <person name="Kavchok S."/>
            <person name="Keizer G."/>
            <person name="Linton E."/>
            <person name="Llaca V."/>
            <person name="Song R."/>
            <person name="Tanyolac B."/>
            <person name="Young S."/>
            <person name="Ho-Il K."/>
            <person name="Hahn J.H."/>
            <person name="Sangsakoo G."/>
            <person name="Vanavichit A."/>
            <person name="de Mattos Luiz.A.T."/>
            <person name="Zimmer P.D."/>
            <person name="Malone G."/>
            <person name="Dellagostin O."/>
            <person name="de Oliveira A.C."/>
            <person name="Bevan M."/>
            <person name="Bancroft I."/>
            <person name="Minx P."/>
            <person name="Cordum H."/>
            <person name="Wilson R."/>
            <person name="Cheng Z."/>
            <person name="Jin W."/>
            <person name="Jiang J."/>
            <person name="Leong S.A."/>
            <person name="Iwama H."/>
            <person name="Gojobori T."/>
            <person name="Itoh T."/>
            <person name="Niimura Y."/>
            <person name="Fujii Y."/>
            <person name="Habara T."/>
            <person name="Sakai H."/>
            <person name="Sato Y."/>
            <person name="Wilson G."/>
            <person name="Kumar K."/>
            <person name="McCouch S."/>
            <person name="Juretic N."/>
            <person name="Hoen D."/>
            <person name="Wright S."/>
            <person name="Bruskiewich R."/>
            <person name="Bureau T."/>
            <person name="Miyao A."/>
            <person name="Hirochika H."/>
            <person name="Nishikawa T."/>
            <person name="Kadowaki K."/>
            <person name="Sugiura M."/>
            <person name="Burr B."/>
            <person name="Sasaki T."/>
        </authorList>
    </citation>
    <scope>NUCLEOTIDE SEQUENCE [LARGE SCALE GENOMIC DNA]</scope>
    <source>
        <strain evidence="35">cv. Nipponbare</strain>
    </source>
</reference>
<evidence type="ECO:0000256" key="9">
    <source>
        <dbReference type="ARBA" id="ARBA00022527"/>
    </source>
</evidence>
<sequence length="1133" mass="123205">MARATALLCSSLLLLSCFYAQVSPGSSSSSRSTAMADEPALLSFKSMLLSDGFLASWNASSHYCSWPGVVCGGRHPERVVALQMSSFNLSGRISPSLGNLSLLRELELGDNQFTGDIPPEIGQLTRLRMLNLSSNYLQGSIPASIGECAELMSIDLGNNQLQGEIPAELGALKNLVRLGLHENALSGEIPRSLADLQSLGALSLFKNRLHGEIPPGLGNLTNLYHLLLAHNMLSGAIPSSLGMLSGLSWLELGFNNLTGLIPSSIWNVSSLTELNLQQNMLHGTMPPDVFNSLPHLQHLYINDNQFHGNIPVSIGNVSALSRIQIGFNSFGGIIPPEVGRLRNLTSLEAEHTFLEAKDQKGWGFISALTNCSKLQALFLGNNRFEGVLPVSISNLSVYLEYLYLDFNAISGSLPEEIGNLVRLEALLLHNNSFTGILPSSLGRLKNLQVLYIDNNKISGSIPLAIGNLTELNYFRLDVNAFTGRIPSALGNLTNLVELGLSSNNFTGSIPVEIFKIHTLSLTLDISNNNLEGSIPQEIGGLKNLVQFYADSNKLSGEIPSTLGECQLLQNISLQNNFLSGSVPSLLSQLKGLQILDLSNNNLSGQIPTFLSNLTMLSYLNLSFNDFSGEVPTFGVFSNPSAISIHGNGKLCGGIPDLHLPRCSSQSPHRRQKLLVIPIVVSLAVTLLLLLLLYKLLYWRKNIKTNIPSTTSMEGHPLISHSQLVRATDNFSATNLLGSGSFGSVYKGEINNQAGESKDIAVKVLKLQTPGALKSFIAECEALRNLWHRNLVKIITACSSIDNSGNDFKAIVFEFMPNGSLDGWLHPDNNDHTEQRYLNILERVSILLDVAYALDYLHCHGPAPVIHCDIKSSNVLLDSDMVARVGDFGLARILDEQNSVFQPSTNSILFRGTIGYAAPGVAGEPDRPQCSEVSAHPCSRRRQDTGSDAERCMRHARSASSGWWPATVRTLSCGHDFHEDCNIAKWLRDNKKACPVHSACNIQLYEYGAGNTVSTQGDIYSYGILVLETVTGKRPSDSEFTQGLSLCESVSLGLHGKVMDIVDNKLCLGIDQHDPETTDDFSSKQKIDCLISLLRLGLSCSQEMPSSRLSTGDIIKELHAIKESLLLEIEDTEK</sequence>
<dbReference type="Pfam" id="PF07714">
    <property type="entry name" value="PK_Tyr_Ser-Thr"/>
    <property type="match status" value="1"/>
</dbReference>
<keyword evidence="14 32" id="KW-0732">Signal</keyword>
<feature type="transmembrane region" description="Helical" evidence="31">
    <location>
        <begin position="673"/>
        <end position="693"/>
    </location>
</feature>
<dbReference type="AlphaFoldDB" id="C7J885"/>
<keyword evidence="16 30" id="KW-0547">Nucleotide-binding</keyword>
<dbReference type="EC" id="2.7.11.1" evidence="7"/>
<dbReference type="SUPFAM" id="SSF56112">
    <property type="entry name" value="Protein kinase-like (PK-like)"/>
    <property type="match status" value="2"/>
</dbReference>
<evidence type="ECO:0000256" key="5">
    <source>
        <dbReference type="ARBA" id="ARBA00004479"/>
    </source>
</evidence>
<proteinExistence type="inferred from homology"/>
<evidence type="ECO:0000256" key="7">
    <source>
        <dbReference type="ARBA" id="ARBA00012513"/>
    </source>
</evidence>
<dbReference type="PROSITE" id="PS51450">
    <property type="entry name" value="LRR"/>
    <property type="match status" value="1"/>
</dbReference>
<protein>
    <recommendedName>
        <fullName evidence="29">Receptor kinase-like protein Xa21</fullName>
        <ecNumber evidence="7">2.7.11.1</ecNumber>
    </recommendedName>
</protein>
<evidence type="ECO:0000256" key="8">
    <source>
        <dbReference type="ARBA" id="ARBA00022475"/>
    </source>
</evidence>
<evidence type="ECO:0000256" key="4">
    <source>
        <dbReference type="ARBA" id="ARBA00004389"/>
    </source>
</evidence>
<feature type="domain" description="Protein kinase" evidence="33">
    <location>
        <begin position="730"/>
        <end position="1121"/>
    </location>
</feature>
<dbReference type="Pfam" id="PF23598">
    <property type="entry name" value="LRR_14"/>
    <property type="match status" value="1"/>
</dbReference>
<dbReference type="Gene3D" id="3.80.10.10">
    <property type="entry name" value="Ribonuclease Inhibitor"/>
    <property type="match status" value="3"/>
</dbReference>
<dbReference type="SUPFAM" id="SSF52058">
    <property type="entry name" value="L domain-like"/>
    <property type="match status" value="1"/>
</dbReference>
<evidence type="ECO:0000256" key="20">
    <source>
        <dbReference type="ARBA" id="ARBA00022840"/>
    </source>
</evidence>
<dbReference type="InterPro" id="IPR003591">
    <property type="entry name" value="Leu-rich_rpt_typical-subtyp"/>
</dbReference>
<evidence type="ECO:0000256" key="28">
    <source>
        <dbReference type="ARBA" id="ARBA00056628"/>
    </source>
</evidence>
<dbReference type="PROSITE" id="PS00108">
    <property type="entry name" value="PROTEIN_KINASE_ST"/>
    <property type="match status" value="1"/>
</dbReference>
<keyword evidence="22 31" id="KW-0472">Membrane</keyword>
<evidence type="ECO:0000256" key="14">
    <source>
        <dbReference type="ARBA" id="ARBA00022729"/>
    </source>
</evidence>
<name>C7J885_ORYSJ</name>
<evidence type="ECO:0000256" key="16">
    <source>
        <dbReference type="ARBA" id="ARBA00022741"/>
    </source>
</evidence>
<evidence type="ECO:0000256" key="32">
    <source>
        <dbReference type="SAM" id="SignalP"/>
    </source>
</evidence>
<dbReference type="PANTHER" id="PTHR48053">
    <property type="entry name" value="LEUCINE RICH REPEAT FAMILY PROTEIN, EXPRESSED"/>
    <property type="match status" value="1"/>
</dbReference>
<dbReference type="InterPro" id="IPR032675">
    <property type="entry name" value="LRR_dom_sf"/>
</dbReference>
<comment type="cofactor">
    <cofactor evidence="2">
        <name>Mg(2+)</name>
        <dbReference type="ChEBI" id="CHEBI:18420"/>
    </cofactor>
</comment>
<evidence type="ECO:0000313" key="35">
    <source>
        <dbReference type="Proteomes" id="UP000000763"/>
    </source>
</evidence>
<evidence type="ECO:0000256" key="19">
    <source>
        <dbReference type="ARBA" id="ARBA00022824"/>
    </source>
</evidence>
<dbReference type="InterPro" id="IPR008271">
    <property type="entry name" value="Ser/Thr_kinase_AS"/>
</dbReference>
<dbReference type="FunFam" id="1.10.510.10:FF:000358">
    <property type="entry name" value="Putative leucine-rich repeat receptor-like serine/threonine-protein kinase"/>
    <property type="match status" value="1"/>
</dbReference>
<comment type="cofactor">
    <cofactor evidence="1">
        <name>Mn(2+)</name>
        <dbReference type="ChEBI" id="CHEBI:29035"/>
    </cofactor>
</comment>
<evidence type="ECO:0000256" key="2">
    <source>
        <dbReference type="ARBA" id="ARBA00001946"/>
    </source>
</evidence>
<evidence type="ECO:0000256" key="26">
    <source>
        <dbReference type="ARBA" id="ARBA00048679"/>
    </source>
</evidence>
<accession>C7J885</accession>
<dbReference type="SMART" id="SM00220">
    <property type="entry name" value="S_TKc"/>
    <property type="match status" value="1"/>
</dbReference>
<dbReference type="Gene3D" id="3.30.200.20">
    <property type="entry name" value="Phosphorylase Kinase, domain 1"/>
    <property type="match status" value="1"/>
</dbReference>
<dbReference type="PROSITE" id="PS50011">
    <property type="entry name" value="PROTEIN_KINASE_DOM"/>
    <property type="match status" value="1"/>
</dbReference>
<dbReference type="Gene3D" id="3.30.40.10">
    <property type="entry name" value="Zinc/RING finger domain, C3HC4 (zinc finger)"/>
    <property type="match status" value="1"/>
</dbReference>
<dbReference type="Gene3D" id="1.10.510.10">
    <property type="entry name" value="Transferase(Phosphotransferase) domain 1"/>
    <property type="match status" value="1"/>
</dbReference>
<dbReference type="FunFam" id="3.80.10.10:FF:000101">
    <property type="entry name" value="LRR receptor-like serine/threonine-protein kinase ERECTA"/>
    <property type="match status" value="1"/>
</dbReference>
<gene>
    <name evidence="34" type="ordered locus">Os11g0568800</name>
</gene>
<feature type="binding site" evidence="30">
    <location>
        <position position="762"/>
    </location>
    <ligand>
        <name>ATP</name>
        <dbReference type="ChEBI" id="CHEBI:30616"/>
    </ligand>
</feature>
<evidence type="ECO:0000256" key="17">
    <source>
        <dbReference type="ARBA" id="ARBA00022777"/>
    </source>
</evidence>
<dbReference type="PANTHER" id="PTHR48053:SF157">
    <property type="entry name" value="PROTEIN KINASE DOMAIN-CONTAINING PROTEIN"/>
    <property type="match status" value="1"/>
</dbReference>
<keyword evidence="20 30" id="KW-0067">ATP-binding</keyword>
<comment type="function">
    <text evidence="28">The processed protein kinase Xa21 chain released by protein cleavage after X.oryzae pv. oryzae protein Ax21 detection translocates into the nucleus where it can bind and regulate WRKY62, a transcription factor. Confers resistance to the bacterial pathogen X.oryzae pv. oryzae (Xoo).</text>
</comment>
<evidence type="ECO:0000256" key="10">
    <source>
        <dbReference type="ARBA" id="ARBA00022553"/>
    </source>
</evidence>
<evidence type="ECO:0000256" key="24">
    <source>
        <dbReference type="ARBA" id="ARBA00023180"/>
    </source>
</evidence>
<feature type="signal peptide" evidence="32">
    <location>
        <begin position="1"/>
        <end position="20"/>
    </location>
</feature>
<dbReference type="GO" id="GO:0005886">
    <property type="term" value="C:plasma membrane"/>
    <property type="evidence" value="ECO:0007669"/>
    <property type="project" value="UniProtKB-SubCell"/>
</dbReference>
<keyword evidence="10" id="KW-0597">Phosphoprotein</keyword>
<dbReference type="PROSITE" id="PS51257">
    <property type="entry name" value="PROKAR_LIPOPROTEIN"/>
    <property type="match status" value="1"/>
</dbReference>
<evidence type="ECO:0000256" key="12">
    <source>
        <dbReference type="ARBA" id="ARBA00022679"/>
    </source>
</evidence>
<dbReference type="FunFam" id="3.80.10.10:FF:000288">
    <property type="entry name" value="LRR receptor-like serine/threonine-protein kinase EFR"/>
    <property type="match status" value="1"/>
</dbReference>
<evidence type="ECO:0000256" key="29">
    <source>
        <dbReference type="ARBA" id="ARBA00072040"/>
    </source>
</evidence>
<comment type="catalytic activity">
    <reaction evidence="25">
        <text>L-threonyl-[protein] + ATP = O-phospho-L-threonyl-[protein] + ADP + H(+)</text>
        <dbReference type="Rhea" id="RHEA:46608"/>
        <dbReference type="Rhea" id="RHEA-COMP:11060"/>
        <dbReference type="Rhea" id="RHEA-COMP:11605"/>
        <dbReference type="ChEBI" id="CHEBI:15378"/>
        <dbReference type="ChEBI" id="CHEBI:30013"/>
        <dbReference type="ChEBI" id="CHEBI:30616"/>
        <dbReference type="ChEBI" id="CHEBI:61977"/>
        <dbReference type="ChEBI" id="CHEBI:456216"/>
        <dbReference type="EC" id="2.7.11.1"/>
    </reaction>
</comment>
<dbReference type="Pfam" id="PF00560">
    <property type="entry name" value="LRR_1"/>
    <property type="match status" value="3"/>
</dbReference>
<dbReference type="SUPFAM" id="SSF52047">
    <property type="entry name" value="RNI-like"/>
    <property type="match status" value="1"/>
</dbReference>
<dbReference type="FunFam" id="3.30.200.20:FF:000432">
    <property type="entry name" value="LRR receptor-like serine/threonine-protein kinase EFR"/>
    <property type="match status" value="1"/>
</dbReference>
<dbReference type="SMART" id="SM00369">
    <property type="entry name" value="LRR_TYP"/>
    <property type="match status" value="12"/>
</dbReference>
<dbReference type="InterPro" id="IPR001245">
    <property type="entry name" value="Ser-Thr/Tyr_kinase_cat_dom"/>
</dbReference>
<evidence type="ECO:0000256" key="6">
    <source>
        <dbReference type="ARBA" id="ARBA00008684"/>
    </source>
</evidence>
<dbReference type="InterPro" id="IPR013083">
    <property type="entry name" value="Znf_RING/FYVE/PHD"/>
</dbReference>
<evidence type="ECO:0000256" key="25">
    <source>
        <dbReference type="ARBA" id="ARBA00047899"/>
    </source>
</evidence>
<evidence type="ECO:0000256" key="22">
    <source>
        <dbReference type="ARBA" id="ARBA00023136"/>
    </source>
</evidence>
<keyword evidence="9" id="KW-0723">Serine/threonine-protein kinase</keyword>
<evidence type="ECO:0000256" key="18">
    <source>
        <dbReference type="ARBA" id="ARBA00022821"/>
    </source>
</evidence>
<evidence type="ECO:0000256" key="11">
    <source>
        <dbReference type="ARBA" id="ARBA00022614"/>
    </source>
</evidence>
<dbReference type="FunFam" id="3.80.10.10:FF:001158">
    <property type="entry name" value="Leucine-rich repeat protein kinase family protein"/>
    <property type="match status" value="1"/>
</dbReference>
<organism evidence="34 35">
    <name type="scientific">Oryza sativa subsp. japonica</name>
    <name type="common">Rice</name>
    <dbReference type="NCBI Taxonomy" id="39947"/>
    <lineage>
        <taxon>Eukaryota</taxon>
        <taxon>Viridiplantae</taxon>
        <taxon>Streptophyta</taxon>
        <taxon>Embryophyta</taxon>
        <taxon>Tracheophyta</taxon>
        <taxon>Spermatophyta</taxon>
        <taxon>Magnoliopsida</taxon>
        <taxon>Liliopsida</taxon>
        <taxon>Poales</taxon>
        <taxon>Poaceae</taxon>
        <taxon>BOP clade</taxon>
        <taxon>Oryzoideae</taxon>
        <taxon>Oryzeae</taxon>
        <taxon>Oryzinae</taxon>
        <taxon>Oryza</taxon>
        <taxon>Oryza sativa</taxon>
    </lineage>
</organism>
<dbReference type="InterPro" id="IPR055414">
    <property type="entry name" value="LRR_R13L4/SHOC2-like"/>
</dbReference>
<dbReference type="InterPro" id="IPR013210">
    <property type="entry name" value="LRR_N_plant-typ"/>
</dbReference>
<evidence type="ECO:0000259" key="33">
    <source>
        <dbReference type="PROSITE" id="PS50011"/>
    </source>
</evidence>
<evidence type="ECO:0000256" key="21">
    <source>
        <dbReference type="ARBA" id="ARBA00022989"/>
    </source>
</evidence>
<dbReference type="PROSITE" id="PS00107">
    <property type="entry name" value="PROTEIN_KINASE_ATP"/>
    <property type="match status" value="1"/>
</dbReference>
<keyword evidence="11" id="KW-0433">Leucine-rich repeat</keyword>
<comment type="similarity">
    <text evidence="6">Belongs to the protein kinase superfamily. Ser/Thr protein kinase family.</text>
</comment>
<dbReference type="GO" id="GO:0006952">
    <property type="term" value="P:defense response"/>
    <property type="evidence" value="ECO:0007669"/>
    <property type="project" value="UniProtKB-KW"/>
</dbReference>
<dbReference type="KEGG" id="dosa:Os11g0568800"/>
<evidence type="ECO:0000256" key="1">
    <source>
        <dbReference type="ARBA" id="ARBA00001936"/>
    </source>
</evidence>
<evidence type="ECO:0000256" key="3">
    <source>
        <dbReference type="ARBA" id="ARBA00004162"/>
    </source>
</evidence>
<keyword evidence="15" id="KW-0677">Repeat</keyword>
<dbReference type="Proteomes" id="UP000000763">
    <property type="component" value="Chromosome 11"/>
</dbReference>
<evidence type="ECO:0000256" key="27">
    <source>
        <dbReference type="ARBA" id="ARBA00054320"/>
    </source>
</evidence>
<dbReference type="InterPro" id="IPR017441">
    <property type="entry name" value="Protein_kinase_ATP_BS"/>
</dbReference>
<keyword evidence="13 31" id="KW-0812">Transmembrane</keyword>
<dbReference type="InterPro" id="IPR011009">
    <property type="entry name" value="Kinase-like_dom_sf"/>
</dbReference>
<keyword evidence="8" id="KW-1003">Cell membrane</keyword>
<keyword evidence="18" id="KW-0611">Plant defense</keyword>
<evidence type="ECO:0000256" key="13">
    <source>
        <dbReference type="ARBA" id="ARBA00022692"/>
    </source>
</evidence>
<reference evidence="35" key="2">
    <citation type="journal article" date="2008" name="Nucleic Acids Res.">
        <title>The rice annotation project database (RAP-DB): 2008 update.</title>
        <authorList>
            <consortium name="The rice annotation project (RAP)"/>
        </authorList>
    </citation>
    <scope>GENOME REANNOTATION</scope>
    <source>
        <strain evidence="35">cv. Nipponbare</strain>
    </source>
</reference>
<evidence type="ECO:0000313" key="34">
    <source>
        <dbReference type="EMBL" id="BAH95342.1"/>
    </source>
</evidence>
<keyword evidence="17" id="KW-0418">Kinase</keyword>
<comment type="subcellular location">
    <subcellularLocation>
        <location evidence="3">Cell membrane</location>
        <topology evidence="3">Single-pass membrane protein</topology>
    </subcellularLocation>
    <subcellularLocation>
        <location evidence="4">Endoplasmic reticulum membrane</location>
        <topology evidence="4">Single-pass membrane protein</topology>
    </subcellularLocation>
    <subcellularLocation>
        <location evidence="5">Membrane</location>
        <topology evidence="5">Single-pass type I membrane protein</topology>
    </subcellularLocation>
</comment>
<keyword evidence="24" id="KW-0325">Glycoprotein</keyword>
<dbReference type="InterPro" id="IPR051716">
    <property type="entry name" value="Plant_RL_S/T_kinase"/>
</dbReference>
<keyword evidence="12" id="KW-0808">Transferase</keyword>
<dbReference type="Pfam" id="PF08263">
    <property type="entry name" value="LRRNT_2"/>
    <property type="match status" value="1"/>
</dbReference>
<comment type="function">
    <text evidence="27">Receptor kinase that detects X.oryzae pv. oryzae protein Ax21 to promote innate immunity. Following X.oryzae pv. oryzae protein Ax21 detection, undergoes cleavage, releasing the processed protein kinase Xa21 chain.</text>
</comment>
<dbReference type="EMBL" id="AP008217">
    <property type="protein sequence ID" value="BAH95342.1"/>
    <property type="molecule type" value="Genomic_DNA"/>
</dbReference>
<comment type="catalytic activity">
    <reaction evidence="26">
        <text>L-seryl-[protein] + ATP = O-phospho-L-seryl-[protein] + ADP + H(+)</text>
        <dbReference type="Rhea" id="RHEA:17989"/>
        <dbReference type="Rhea" id="RHEA-COMP:9863"/>
        <dbReference type="Rhea" id="RHEA-COMP:11604"/>
        <dbReference type="ChEBI" id="CHEBI:15378"/>
        <dbReference type="ChEBI" id="CHEBI:29999"/>
        <dbReference type="ChEBI" id="CHEBI:30616"/>
        <dbReference type="ChEBI" id="CHEBI:83421"/>
        <dbReference type="ChEBI" id="CHEBI:456216"/>
        <dbReference type="EC" id="2.7.11.1"/>
    </reaction>
</comment>
<dbReference type="InterPro" id="IPR001611">
    <property type="entry name" value="Leu-rich_rpt"/>
</dbReference>
<evidence type="ECO:0000256" key="15">
    <source>
        <dbReference type="ARBA" id="ARBA00022737"/>
    </source>
</evidence>
<dbReference type="InterPro" id="IPR000719">
    <property type="entry name" value="Prot_kinase_dom"/>
</dbReference>
<keyword evidence="21 31" id="KW-1133">Transmembrane helix</keyword>
<feature type="chain" id="PRO_5024285518" description="Receptor kinase-like protein Xa21" evidence="32">
    <location>
        <begin position="21"/>
        <end position="1133"/>
    </location>
</feature>
<dbReference type="GO" id="GO:0005524">
    <property type="term" value="F:ATP binding"/>
    <property type="evidence" value="ECO:0007669"/>
    <property type="project" value="UniProtKB-UniRule"/>
</dbReference>
<evidence type="ECO:0000256" key="23">
    <source>
        <dbReference type="ARBA" id="ARBA00023170"/>
    </source>
</evidence>
<dbReference type="SUPFAM" id="SSF57850">
    <property type="entry name" value="RING/U-box"/>
    <property type="match status" value="1"/>
</dbReference>
<dbReference type="Pfam" id="PF13855">
    <property type="entry name" value="LRR_8"/>
    <property type="match status" value="3"/>
</dbReference>